<gene>
    <name evidence="1" type="ORF">FGO68_gene11532</name>
</gene>
<dbReference type="AlphaFoldDB" id="A0A8J8P5C6"/>
<name>A0A8J8P5C6_HALGN</name>
<dbReference type="EMBL" id="RRYP01001213">
    <property type="protein sequence ID" value="TNV86249.1"/>
    <property type="molecule type" value="Genomic_DNA"/>
</dbReference>
<comment type="caution">
    <text evidence="1">The sequence shown here is derived from an EMBL/GenBank/DDBJ whole genome shotgun (WGS) entry which is preliminary data.</text>
</comment>
<proteinExistence type="predicted"/>
<evidence type="ECO:0000313" key="2">
    <source>
        <dbReference type="Proteomes" id="UP000785679"/>
    </source>
</evidence>
<organism evidence="1 2">
    <name type="scientific">Halteria grandinella</name>
    <dbReference type="NCBI Taxonomy" id="5974"/>
    <lineage>
        <taxon>Eukaryota</taxon>
        <taxon>Sar</taxon>
        <taxon>Alveolata</taxon>
        <taxon>Ciliophora</taxon>
        <taxon>Intramacronucleata</taxon>
        <taxon>Spirotrichea</taxon>
        <taxon>Stichotrichia</taxon>
        <taxon>Sporadotrichida</taxon>
        <taxon>Halteriidae</taxon>
        <taxon>Halteria</taxon>
    </lineage>
</organism>
<evidence type="ECO:0000313" key="1">
    <source>
        <dbReference type="EMBL" id="TNV86249.1"/>
    </source>
</evidence>
<keyword evidence="2" id="KW-1185">Reference proteome</keyword>
<sequence>MWKSLQYYPLPSITNSCILKFQQIPRRCMKWENKLISFIQNTQFIRNIDNVQTIMRMLHKMRDYLRSVNL</sequence>
<protein>
    <submittedName>
        <fullName evidence="1">Uncharacterized protein</fullName>
    </submittedName>
</protein>
<accession>A0A8J8P5C6</accession>
<reference evidence="1" key="1">
    <citation type="submission" date="2019-06" db="EMBL/GenBank/DDBJ databases">
        <authorList>
            <person name="Zheng W."/>
        </authorList>
    </citation>
    <scope>NUCLEOTIDE SEQUENCE</scope>
    <source>
        <strain evidence="1">QDHG01</strain>
    </source>
</reference>
<dbReference type="Proteomes" id="UP000785679">
    <property type="component" value="Unassembled WGS sequence"/>
</dbReference>